<dbReference type="Proteomes" id="UP000433309">
    <property type="component" value="Unassembled WGS sequence"/>
</dbReference>
<dbReference type="Pfam" id="PF08241">
    <property type="entry name" value="Methyltransf_11"/>
    <property type="match status" value="1"/>
</dbReference>
<proteinExistence type="predicted"/>
<dbReference type="CDD" id="cd02440">
    <property type="entry name" value="AdoMet_MTases"/>
    <property type="match status" value="1"/>
</dbReference>
<reference evidence="2 3" key="1">
    <citation type="submission" date="2019-11" db="EMBL/GenBank/DDBJ databases">
        <title>Novel species isolated from a subtropical stream in China.</title>
        <authorList>
            <person name="Lu H."/>
        </authorList>
    </citation>
    <scope>NUCLEOTIDE SEQUENCE [LARGE SCALE GENOMIC DNA]</scope>
    <source>
        <strain evidence="2 3">FT80W</strain>
    </source>
</reference>
<dbReference type="Gene3D" id="3.40.50.150">
    <property type="entry name" value="Vaccinia Virus protein VP39"/>
    <property type="match status" value="1"/>
</dbReference>
<keyword evidence="2" id="KW-0808">Transferase</keyword>
<gene>
    <name evidence="2" type="ORF">GJ699_22760</name>
</gene>
<protein>
    <submittedName>
        <fullName evidence="2">Methyltransferase domain-containing protein</fullName>
    </submittedName>
</protein>
<dbReference type="GO" id="GO:0032259">
    <property type="term" value="P:methylation"/>
    <property type="evidence" value="ECO:0007669"/>
    <property type="project" value="UniProtKB-KW"/>
</dbReference>
<organism evidence="2 3">
    <name type="scientific">Duganella guangzhouensis</name>
    <dbReference type="NCBI Taxonomy" id="2666084"/>
    <lineage>
        <taxon>Bacteria</taxon>
        <taxon>Pseudomonadati</taxon>
        <taxon>Pseudomonadota</taxon>
        <taxon>Betaproteobacteria</taxon>
        <taxon>Burkholderiales</taxon>
        <taxon>Oxalobacteraceae</taxon>
        <taxon>Telluria group</taxon>
        <taxon>Duganella</taxon>
    </lineage>
</organism>
<dbReference type="GO" id="GO:0008757">
    <property type="term" value="F:S-adenosylmethionine-dependent methyltransferase activity"/>
    <property type="evidence" value="ECO:0007669"/>
    <property type="project" value="InterPro"/>
</dbReference>
<keyword evidence="3" id="KW-1185">Reference proteome</keyword>
<evidence type="ECO:0000313" key="2">
    <source>
        <dbReference type="EMBL" id="MRW92824.1"/>
    </source>
</evidence>
<keyword evidence="2" id="KW-0489">Methyltransferase</keyword>
<sequence>MKYCVVCRQNVQQFLPYNQGYAALSPLQKALQVVGSDIDNFSCPHCGSTDRERHLFIYLSQPGLLQRISGGNVLHFAPERYLRLLIQAQQPQQHVLADMYPNAADVQKIDMQDIGFPNDYFDLVIANHVLEHVNDYQQAIRELTRVLKPGGLAILQTPYSSILPSTIVEESASSLATREMLFGQSDHVRLYGTDIFTLISSAGLKYIGGNHQTLHIQVDTDQLGINPAEPFFLFEK</sequence>
<dbReference type="InterPro" id="IPR013216">
    <property type="entry name" value="Methyltransf_11"/>
</dbReference>
<feature type="domain" description="Methyltransferase type 11" evidence="1">
    <location>
        <begin position="97"/>
        <end position="154"/>
    </location>
</feature>
<dbReference type="PANTHER" id="PTHR43591">
    <property type="entry name" value="METHYLTRANSFERASE"/>
    <property type="match status" value="1"/>
</dbReference>
<evidence type="ECO:0000313" key="3">
    <source>
        <dbReference type="Proteomes" id="UP000433309"/>
    </source>
</evidence>
<dbReference type="RefSeq" id="WP_154380612.1">
    <property type="nucleotide sequence ID" value="NZ_WKJK01000013.1"/>
</dbReference>
<comment type="caution">
    <text evidence="2">The sequence shown here is derived from an EMBL/GenBank/DDBJ whole genome shotgun (WGS) entry which is preliminary data.</text>
</comment>
<evidence type="ECO:0000259" key="1">
    <source>
        <dbReference type="Pfam" id="PF08241"/>
    </source>
</evidence>
<dbReference type="AlphaFoldDB" id="A0A6I2L7I0"/>
<name>A0A6I2L7I0_9BURK</name>
<dbReference type="SUPFAM" id="SSF53335">
    <property type="entry name" value="S-adenosyl-L-methionine-dependent methyltransferases"/>
    <property type="match status" value="1"/>
</dbReference>
<accession>A0A6I2L7I0</accession>
<dbReference type="EMBL" id="WKJK01000013">
    <property type="protein sequence ID" value="MRW92824.1"/>
    <property type="molecule type" value="Genomic_DNA"/>
</dbReference>
<dbReference type="InterPro" id="IPR029063">
    <property type="entry name" value="SAM-dependent_MTases_sf"/>
</dbReference>